<dbReference type="Proteomes" id="UP000264800">
    <property type="component" value="Unplaced"/>
</dbReference>
<reference evidence="1" key="2">
    <citation type="submission" date="2025-09" db="UniProtKB">
        <authorList>
            <consortium name="Ensembl"/>
        </authorList>
    </citation>
    <scope>IDENTIFICATION</scope>
</reference>
<keyword evidence="2" id="KW-1185">Reference proteome</keyword>
<protein>
    <submittedName>
        <fullName evidence="1">Uncharacterized protein</fullName>
    </submittedName>
</protein>
<organism evidence="1 2">
    <name type="scientific">Kryptolebias marmoratus</name>
    <name type="common">Mangrove killifish</name>
    <name type="synonym">Rivulus marmoratus</name>
    <dbReference type="NCBI Taxonomy" id="37003"/>
    <lineage>
        <taxon>Eukaryota</taxon>
        <taxon>Metazoa</taxon>
        <taxon>Chordata</taxon>
        <taxon>Craniata</taxon>
        <taxon>Vertebrata</taxon>
        <taxon>Euteleostomi</taxon>
        <taxon>Actinopterygii</taxon>
        <taxon>Neopterygii</taxon>
        <taxon>Teleostei</taxon>
        <taxon>Neoteleostei</taxon>
        <taxon>Acanthomorphata</taxon>
        <taxon>Ovalentaria</taxon>
        <taxon>Atherinomorphae</taxon>
        <taxon>Cyprinodontiformes</taxon>
        <taxon>Rivulidae</taxon>
        <taxon>Kryptolebias</taxon>
    </lineage>
</organism>
<reference evidence="1" key="1">
    <citation type="submission" date="2025-08" db="UniProtKB">
        <authorList>
            <consortium name="Ensembl"/>
        </authorList>
    </citation>
    <scope>IDENTIFICATION</scope>
</reference>
<sequence length="99" mass="11175">CDAVPLRAETDRLVVRTHGLSTGLSINFNSMVLQSSVGSIILKWKTSGTARTFVATPSNHRRRALVREFIKIPMVPLTEFQRSRVEIQKDKQNCKPLLI</sequence>
<evidence type="ECO:0000313" key="1">
    <source>
        <dbReference type="Ensembl" id="ENSKMAP00000013788.1"/>
    </source>
</evidence>
<name>A0A3Q3AB98_KRYMA</name>
<dbReference type="Ensembl" id="ENSKMAT00000013996.1">
    <property type="protein sequence ID" value="ENSKMAP00000013788.1"/>
    <property type="gene ID" value="ENSKMAG00000010342.1"/>
</dbReference>
<dbReference type="AlphaFoldDB" id="A0A3Q3AB98"/>
<accession>A0A3Q3AB98</accession>
<evidence type="ECO:0000313" key="2">
    <source>
        <dbReference type="Proteomes" id="UP000264800"/>
    </source>
</evidence>
<proteinExistence type="predicted"/>
<dbReference type="GeneTree" id="ENSGT01140000285211"/>
<dbReference type="OMA" id="KQNCKPL"/>